<sequence>MRHFVARVLLALVWVSALVAGQTPDPVRIMDNPHAETIPDRFIVVFHGVTSVEQARSFSEEVGSGTFFHIGSRFKALVGALLPEALARIQARGDLVAYIEPDQAVRLAAISQKDPPWNLDRLDQRSLPLDNRYWYYDHAGAGASVYVLDTGINKSHVGFKGNLHYGWNFHDNTPYADDYHGHGTAVAGIIGSENYGVAKSAAIFGVRVTDNAGSGTNSALVQGIGFVAEAHRKSMRKMTVGSISLLTPASQALDDAVLAATEAGVLFVSAAGNGNGDACQWSPGRLSEVLNVASVNNRDTRMSASNFGPCVDIFAPGDSIPTTGHASSTAVSYFSGTSAAAPHASGVAALVLANFGPRSPADLRKYVLEMATNNKVIDSQGSPNRLLFSMFA</sequence>
<dbReference type="STRING" id="691883.A0A058ZGL6"/>
<gene>
    <name evidence="9" type="ORF">H696_01013</name>
</gene>
<dbReference type="eggNOG" id="KOG1153">
    <property type="taxonomic scope" value="Eukaryota"/>
</dbReference>
<dbReference type="EMBL" id="KB932201">
    <property type="protein sequence ID" value="KCV73474.1"/>
    <property type="molecule type" value="Genomic_DNA"/>
</dbReference>
<dbReference type="OrthoDB" id="206201at2759"/>
<proteinExistence type="inferred from homology"/>
<dbReference type="GO" id="GO:0005615">
    <property type="term" value="C:extracellular space"/>
    <property type="evidence" value="ECO:0007669"/>
    <property type="project" value="TreeGrafter"/>
</dbReference>
<evidence type="ECO:0000256" key="3">
    <source>
        <dbReference type="ARBA" id="ARBA00022801"/>
    </source>
</evidence>
<name>A0A058ZGL6_FONAL</name>
<reference evidence="9" key="1">
    <citation type="submission" date="2013-04" db="EMBL/GenBank/DDBJ databases">
        <title>The Genome Sequence of Fonticula alba ATCC 38817.</title>
        <authorList>
            <consortium name="The Broad Institute Genomics Platform"/>
            <person name="Russ C."/>
            <person name="Cuomo C."/>
            <person name="Burger G."/>
            <person name="Gray M.W."/>
            <person name="Holland P.W.H."/>
            <person name="King N."/>
            <person name="Lang F.B.F."/>
            <person name="Roger A.J."/>
            <person name="Ruiz-Trillo I."/>
            <person name="Brown M."/>
            <person name="Walker B."/>
            <person name="Young S."/>
            <person name="Zeng Q."/>
            <person name="Gargeya S."/>
            <person name="Fitzgerald M."/>
            <person name="Haas B."/>
            <person name="Abouelleil A."/>
            <person name="Allen A.W."/>
            <person name="Alvarado L."/>
            <person name="Arachchi H.M."/>
            <person name="Berlin A.M."/>
            <person name="Chapman S.B."/>
            <person name="Gainer-Dewar J."/>
            <person name="Goldberg J."/>
            <person name="Griggs A."/>
            <person name="Gujja S."/>
            <person name="Hansen M."/>
            <person name="Howarth C."/>
            <person name="Imamovic A."/>
            <person name="Ireland A."/>
            <person name="Larimer J."/>
            <person name="McCowan C."/>
            <person name="Murphy C."/>
            <person name="Pearson M."/>
            <person name="Poon T.W."/>
            <person name="Priest M."/>
            <person name="Roberts A."/>
            <person name="Saif S."/>
            <person name="Shea T."/>
            <person name="Sisk P."/>
            <person name="Sykes S."/>
            <person name="Wortman J."/>
            <person name="Nusbaum C."/>
            <person name="Birren B."/>
        </authorList>
    </citation>
    <scope>NUCLEOTIDE SEQUENCE [LARGE SCALE GENOMIC DNA]</scope>
    <source>
        <strain evidence="9">ATCC 38817</strain>
    </source>
</reference>
<evidence type="ECO:0000256" key="4">
    <source>
        <dbReference type="ARBA" id="ARBA00022825"/>
    </source>
</evidence>
<dbReference type="CDD" id="cd04077">
    <property type="entry name" value="Peptidases_S8_PCSK9_ProteinaseK_like"/>
    <property type="match status" value="1"/>
</dbReference>
<dbReference type="PANTHER" id="PTHR43806">
    <property type="entry name" value="PEPTIDASE S8"/>
    <property type="match status" value="1"/>
</dbReference>
<dbReference type="InterPro" id="IPR000209">
    <property type="entry name" value="Peptidase_S8/S53_dom"/>
</dbReference>
<dbReference type="InterPro" id="IPR023827">
    <property type="entry name" value="Peptidase_S8_Asp-AS"/>
</dbReference>
<dbReference type="PROSITE" id="PS51892">
    <property type="entry name" value="SUBTILASE"/>
    <property type="match status" value="1"/>
</dbReference>
<keyword evidence="2 5" id="KW-0645">Protease</keyword>
<dbReference type="Proteomes" id="UP000030693">
    <property type="component" value="Unassembled WGS sequence"/>
</dbReference>
<dbReference type="InterPro" id="IPR036852">
    <property type="entry name" value="Peptidase_S8/S53_dom_sf"/>
</dbReference>
<dbReference type="InterPro" id="IPR022398">
    <property type="entry name" value="Peptidase_S8_His-AS"/>
</dbReference>
<feature type="domain" description="Peptidase S8/S53" evidence="8">
    <location>
        <begin position="140"/>
        <end position="374"/>
    </location>
</feature>
<dbReference type="PANTHER" id="PTHR43806:SF11">
    <property type="entry name" value="CEREVISIN-RELATED"/>
    <property type="match status" value="1"/>
</dbReference>
<evidence type="ECO:0000256" key="6">
    <source>
        <dbReference type="RuleBase" id="RU003355"/>
    </source>
</evidence>
<evidence type="ECO:0000256" key="2">
    <source>
        <dbReference type="ARBA" id="ARBA00022670"/>
    </source>
</evidence>
<dbReference type="InterPro" id="IPR015500">
    <property type="entry name" value="Peptidase_S8_subtilisin-rel"/>
</dbReference>
<dbReference type="RefSeq" id="XP_009493175.1">
    <property type="nucleotide sequence ID" value="XM_009494900.1"/>
</dbReference>
<dbReference type="GO" id="GO:0004252">
    <property type="term" value="F:serine-type endopeptidase activity"/>
    <property type="evidence" value="ECO:0007669"/>
    <property type="project" value="UniProtKB-UniRule"/>
</dbReference>
<feature type="active site" description="Charge relay system" evidence="5">
    <location>
        <position position="149"/>
    </location>
</feature>
<keyword evidence="10" id="KW-1185">Reference proteome</keyword>
<dbReference type="AlphaFoldDB" id="A0A058ZGL6"/>
<dbReference type="GO" id="GO:0006508">
    <property type="term" value="P:proteolysis"/>
    <property type="evidence" value="ECO:0007669"/>
    <property type="project" value="UniProtKB-KW"/>
</dbReference>
<feature type="chain" id="PRO_5001571154" description="Peptidase S8/S53 domain-containing protein" evidence="7">
    <location>
        <begin position="22"/>
        <end position="392"/>
    </location>
</feature>
<dbReference type="Pfam" id="PF00082">
    <property type="entry name" value="Peptidase_S8"/>
    <property type="match status" value="1"/>
</dbReference>
<protein>
    <recommendedName>
        <fullName evidence="8">Peptidase S8/S53 domain-containing protein</fullName>
    </recommendedName>
</protein>
<organism evidence="9">
    <name type="scientific">Fonticula alba</name>
    <name type="common">Slime mold</name>
    <dbReference type="NCBI Taxonomy" id="691883"/>
    <lineage>
        <taxon>Eukaryota</taxon>
        <taxon>Rotosphaerida</taxon>
        <taxon>Fonticulaceae</taxon>
        <taxon>Fonticula</taxon>
    </lineage>
</organism>
<dbReference type="InterPro" id="IPR034193">
    <property type="entry name" value="PCSK9_ProteinaseK-like"/>
</dbReference>
<dbReference type="PROSITE" id="PS00136">
    <property type="entry name" value="SUBTILASE_ASP"/>
    <property type="match status" value="1"/>
</dbReference>
<dbReference type="SUPFAM" id="SSF52743">
    <property type="entry name" value="Subtilisin-like"/>
    <property type="match status" value="1"/>
</dbReference>
<comment type="similarity">
    <text evidence="1 5 6">Belongs to the peptidase S8 family.</text>
</comment>
<evidence type="ECO:0000313" key="9">
    <source>
        <dbReference type="EMBL" id="KCV73474.1"/>
    </source>
</evidence>
<dbReference type="PRINTS" id="PR00723">
    <property type="entry name" value="SUBTILISIN"/>
</dbReference>
<evidence type="ECO:0000259" key="8">
    <source>
        <dbReference type="Pfam" id="PF00082"/>
    </source>
</evidence>
<feature type="signal peptide" evidence="7">
    <location>
        <begin position="1"/>
        <end position="21"/>
    </location>
</feature>
<dbReference type="GeneID" id="20525738"/>
<dbReference type="FunFam" id="3.40.50.200:FF:000014">
    <property type="entry name" value="Proteinase K"/>
    <property type="match status" value="1"/>
</dbReference>
<evidence type="ECO:0000256" key="7">
    <source>
        <dbReference type="SAM" id="SignalP"/>
    </source>
</evidence>
<evidence type="ECO:0000256" key="5">
    <source>
        <dbReference type="PROSITE-ProRule" id="PRU01240"/>
    </source>
</evidence>
<feature type="active site" description="Charge relay system" evidence="5">
    <location>
        <position position="338"/>
    </location>
</feature>
<keyword evidence="4 5" id="KW-0720">Serine protease</keyword>
<dbReference type="InterPro" id="IPR023828">
    <property type="entry name" value="Peptidase_S8_Ser-AS"/>
</dbReference>
<evidence type="ECO:0000313" key="10">
    <source>
        <dbReference type="Proteomes" id="UP000030693"/>
    </source>
</evidence>
<keyword evidence="7" id="KW-0732">Signal</keyword>
<dbReference type="OMA" id="RSAWIND"/>
<feature type="active site" description="Charge relay system" evidence="5">
    <location>
        <position position="182"/>
    </location>
</feature>
<dbReference type="InterPro" id="IPR050131">
    <property type="entry name" value="Peptidase_S8_subtilisin-like"/>
</dbReference>
<accession>A0A058ZGL6</accession>
<dbReference type="PROSITE" id="PS00137">
    <property type="entry name" value="SUBTILASE_HIS"/>
    <property type="match status" value="1"/>
</dbReference>
<keyword evidence="3 5" id="KW-0378">Hydrolase</keyword>
<evidence type="ECO:0000256" key="1">
    <source>
        <dbReference type="ARBA" id="ARBA00011073"/>
    </source>
</evidence>
<dbReference type="Gene3D" id="3.40.50.200">
    <property type="entry name" value="Peptidase S8/S53 domain"/>
    <property type="match status" value="1"/>
</dbReference>
<dbReference type="PROSITE" id="PS00138">
    <property type="entry name" value="SUBTILASE_SER"/>
    <property type="match status" value="1"/>
</dbReference>